<protein>
    <recommendedName>
        <fullName evidence="3">enoyl-[acyl-carrier-protein] reductase (NADH)</fullName>
        <ecNumber evidence="3">1.3.1.9</ecNumber>
    </recommendedName>
</protein>
<gene>
    <name evidence="9" type="ORF">IO89_13230</name>
</gene>
<evidence type="ECO:0000256" key="8">
    <source>
        <dbReference type="ARBA" id="ARBA00023160"/>
    </source>
</evidence>
<dbReference type="RefSeq" id="WP_034976921.1">
    <property type="nucleotide sequence ID" value="NZ_FOFI01000001.1"/>
</dbReference>
<dbReference type="Pfam" id="PF13561">
    <property type="entry name" value="adh_short_C2"/>
    <property type="match status" value="1"/>
</dbReference>
<evidence type="ECO:0000313" key="10">
    <source>
        <dbReference type="Proteomes" id="UP000028623"/>
    </source>
</evidence>
<evidence type="ECO:0000256" key="5">
    <source>
        <dbReference type="ARBA" id="ARBA00022832"/>
    </source>
</evidence>
<sequence>MLENQTFLITGIADENSLAMKTAEKILENNGKVVCTGLGVTPFHNNLSEKAAGFLNKNYEDFESACKKVLGNDVYTAPLDVTLPESLKFLAEDLKNKNIQLNGFLHAIAMDKTIRNKSVKPMLEVTAEEFNDTMNVSAFSLISLCHALLSNGVLQRGSSIVSLSYIAAEKVSFFPYINMSIAKAALERLTIEMAYELGKEYGIRANAIRFSPYMGSKAGNATLKVEDVERADRISPLGNALPEDLAHEIVHLFRKETRITGEIRHVDGGFHIMG</sequence>
<dbReference type="Proteomes" id="UP000028623">
    <property type="component" value="Unassembled WGS sequence"/>
</dbReference>
<dbReference type="GO" id="GO:0004318">
    <property type="term" value="F:enoyl-[acyl-carrier-protein] reductase (NADH) activity"/>
    <property type="evidence" value="ECO:0007669"/>
    <property type="project" value="UniProtKB-EC"/>
</dbReference>
<keyword evidence="4" id="KW-0444">Lipid biosynthesis</keyword>
<comment type="caution">
    <text evidence="9">The sequence shown here is derived from an EMBL/GenBank/DDBJ whole genome shotgun (WGS) entry which is preliminary data.</text>
</comment>
<evidence type="ECO:0000256" key="1">
    <source>
        <dbReference type="ARBA" id="ARBA00005194"/>
    </source>
</evidence>
<evidence type="ECO:0000256" key="3">
    <source>
        <dbReference type="ARBA" id="ARBA00012996"/>
    </source>
</evidence>
<keyword evidence="6" id="KW-0560">Oxidoreductase</keyword>
<dbReference type="InterPro" id="IPR014358">
    <property type="entry name" value="Enoyl-ACP_Rdtase_NADH"/>
</dbReference>
<dbReference type="EC" id="1.3.1.9" evidence="3"/>
<evidence type="ECO:0000256" key="7">
    <source>
        <dbReference type="ARBA" id="ARBA00023098"/>
    </source>
</evidence>
<name>A0A085BFC2_9FLAO</name>
<keyword evidence="8" id="KW-0275">Fatty acid biosynthesis</keyword>
<dbReference type="InterPro" id="IPR002347">
    <property type="entry name" value="SDR_fam"/>
</dbReference>
<keyword evidence="10" id="KW-1185">Reference proteome</keyword>
<comment type="pathway">
    <text evidence="1">Lipid metabolism; fatty acid biosynthesis.</text>
</comment>
<dbReference type="PANTHER" id="PTHR43159:SF2">
    <property type="entry name" value="ENOYL-[ACYL-CARRIER-PROTEIN] REDUCTASE [NADH], CHLOROPLASTIC"/>
    <property type="match status" value="1"/>
</dbReference>
<organism evidence="9 10">
    <name type="scientific">Epilithonimonas lactis</name>
    <dbReference type="NCBI Taxonomy" id="421072"/>
    <lineage>
        <taxon>Bacteria</taxon>
        <taxon>Pseudomonadati</taxon>
        <taxon>Bacteroidota</taxon>
        <taxon>Flavobacteriia</taxon>
        <taxon>Flavobacteriales</taxon>
        <taxon>Weeksellaceae</taxon>
        <taxon>Chryseobacterium group</taxon>
        <taxon>Epilithonimonas</taxon>
    </lineage>
</organism>
<evidence type="ECO:0000256" key="4">
    <source>
        <dbReference type="ARBA" id="ARBA00022516"/>
    </source>
</evidence>
<evidence type="ECO:0000256" key="2">
    <source>
        <dbReference type="ARBA" id="ARBA00009233"/>
    </source>
</evidence>
<evidence type="ECO:0000256" key="6">
    <source>
        <dbReference type="ARBA" id="ARBA00023002"/>
    </source>
</evidence>
<dbReference type="InterPro" id="IPR036291">
    <property type="entry name" value="NAD(P)-bd_dom_sf"/>
</dbReference>
<proteinExistence type="inferred from homology"/>
<dbReference type="STRING" id="421072.SAMN04488097_0544"/>
<dbReference type="PANTHER" id="PTHR43159">
    <property type="entry name" value="ENOYL-[ACYL-CARRIER-PROTEIN] REDUCTASE"/>
    <property type="match status" value="1"/>
</dbReference>
<comment type="similarity">
    <text evidence="2">Belongs to the short-chain dehydrogenases/reductases (SDR) family. FabI subfamily.</text>
</comment>
<accession>A0A085BFC2</accession>
<dbReference type="EMBL" id="JPLY01000004">
    <property type="protein sequence ID" value="KFC21167.1"/>
    <property type="molecule type" value="Genomic_DNA"/>
</dbReference>
<evidence type="ECO:0000313" key="9">
    <source>
        <dbReference type="EMBL" id="KFC21167.1"/>
    </source>
</evidence>
<keyword evidence="7" id="KW-0443">Lipid metabolism</keyword>
<dbReference type="Gene3D" id="3.40.50.720">
    <property type="entry name" value="NAD(P)-binding Rossmann-like Domain"/>
    <property type="match status" value="1"/>
</dbReference>
<dbReference type="AlphaFoldDB" id="A0A085BFC2"/>
<dbReference type="eggNOG" id="COG0623">
    <property type="taxonomic scope" value="Bacteria"/>
</dbReference>
<dbReference type="OrthoDB" id="9803628at2"/>
<reference evidence="9 10" key="1">
    <citation type="submission" date="2014-07" db="EMBL/GenBank/DDBJ databases">
        <title>Epilithonimonas lactis LMG 22401 Genome.</title>
        <authorList>
            <person name="Pipes S.E."/>
            <person name="Stropko S.J."/>
        </authorList>
    </citation>
    <scope>NUCLEOTIDE SEQUENCE [LARGE SCALE GENOMIC DNA]</scope>
    <source>
        <strain evidence="9 10">LMG 24401</strain>
    </source>
</reference>
<keyword evidence="5" id="KW-0276">Fatty acid metabolism</keyword>
<dbReference type="SUPFAM" id="SSF51735">
    <property type="entry name" value="NAD(P)-binding Rossmann-fold domains"/>
    <property type="match status" value="1"/>
</dbReference>
<dbReference type="GO" id="GO:0006633">
    <property type="term" value="P:fatty acid biosynthetic process"/>
    <property type="evidence" value="ECO:0007669"/>
    <property type="project" value="UniProtKB-KW"/>
</dbReference>